<keyword evidence="8" id="KW-0326">Glycosidase</keyword>
<dbReference type="GO" id="GO:0009164">
    <property type="term" value="P:nucleoside catabolic process"/>
    <property type="evidence" value="ECO:0007669"/>
    <property type="project" value="InterPro"/>
</dbReference>
<keyword evidence="4 6" id="KW-0486">Methionine biosynthesis</keyword>
<sequence length="241" mass="26250">MSLKSNKDFKLKIGIIAAMQEELALLVDRLDCASKENFGQFTYHTGKLCEVDVALFLCGIGKVNAAVGTTLLLDKFKPDYLINTGVAGSLSDNINIGDIVISSEVRHHDADATAFEYEVGQIPKMPAAYVANELLLDLARKARPYSDDICIHQGPILSGDSFVHTIEQINQIIKKFPDVMAVEMEGAAIAQTGFLFGVPFILIRSISDKVREDGSTAVYENCMEKAAANSVSMVISMLENI</sequence>
<dbReference type="PATRIC" id="fig|1121451.3.peg.1069"/>
<dbReference type="FunFam" id="3.40.50.1580:FF:000001">
    <property type="entry name" value="MTA/SAH nucleosidase family protein"/>
    <property type="match status" value="1"/>
</dbReference>
<keyword evidence="2 6" id="KW-0028">Amino-acid biosynthesis</keyword>
<feature type="active site" description="Proton acceptor" evidence="6">
    <location>
        <position position="22"/>
    </location>
</feature>
<dbReference type="EMBL" id="FO203522">
    <property type="protein sequence ID" value="CCO23092.1"/>
    <property type="molecule type" value="Genomic_DNA"/>
</dbReference>
<name>L0RA47_9BACT</name>
<dbReference type="Pfam" id="PF01048">
    <property type="entry name" value="PNP_UDP_1"/>
    <property type="match status" value="1"/>
</dbReference>
<dbReference type="GO" id="GO:0019509">
    <property type="term" value="P:L-methionine salvage from methylthioadenosine"/>
    <property type="evidence" value="ECO:0007669"/>
    <property type="project" value="UniProtKB-UniRule"/>
</dbReference>
<dbReference type="Proteomes" id="UP000010808">
    <property type="component" value="Chromosome"/>
</dbReference>
<dbReference type="NCBIfam" id="TIGR01704">
    <property type="entry name" value="MTA_SAH-Nsdase"/>
    <property type="match status" value="1"/>
</dbReference>
<feature type="active site" description="Proton donor" evidence="6">
    <location>
        <position position="208"/>
    </location>
</feature>
<dbReference type="NCBIfam" id="NF004079">
    <property type="entry name" value="PRK05584.1"/>
    <property type="match status" value="1"/>
</dbReference>
<comment type="catalytic activity">
    <reaction evidence="6">
        <text>S-methyl-5'-thioadenosine + H2O = 5-(methylsulfanyl)-D-ribose + adenine</text>
        <dbReference type="Rhea" id="RHEA:13617"/>
        <dbReference type="ChEBI" id="CHEBI:15377"/>
        <dbReference type="ChEBI" id="CHEBI:16708"/>
        <dbReference type="ChEBI" id="CHEBI:17509"/>
        <dbReference type="ChEBI" id="CHEBI:78440"/>
        <dbReference type="EC" id="3.2.2.9"/>
    </reaction>
</comment>
<dbReference type="GO" id="GO:0005829">
    <property type="term" value="C:cytosol"/>
    <property type="evidence" value="ECO:0007669"/>
    <property type="project" value="TreeGrafter"/>
</dbReference>
<dbReference type="CDD" id="cd09008">
    <property type="entry name" value="MTAN"/>
    <property type="match status" value="1"/>
</dbReference>
<feature type="domain" description="Nucleoside phosphorylase" evidence="7">
    <location>
        <begin position="12"/>
        <end position="238"/>
    </location>
</feature>
<dbReference type="SUPFAM" id="SSF53167">
    <property type="entry name" value="Purine and uridine phosphorylases"/>
    <property type="match status" value="1"/>
</dbReference>
<dbReference type="EC" id="3.2.2.9" evidence="6"/>
<dbReference type="InterPro" id="IPR000845">
    <property type="entry name" value="Nucleoside_phosphorylase_d"/>
</dbReference>
<evidence type="ECO:0000256" key="3">
    <source>
        <dbReference type="ARBA" id="ARBA00022801"/>
    </source>
</evidence>
<dbReference type="PANTHER" id="PTHR46832:SF1">
    <property type="entry name" value="5'-METHYLTHIOADENOSINE_S-ADENOSYLHOMOCYSTEINE NUCLEOSIDASE"/>
    <property type="match status" value="1"/>
</dbReference>
<keyword evidence="3 6" id="KW-0378">Hydrolase</keyword>
<gene>
    <name evidence="6 8" type="primary">mtnN</name>
    <name evidence="8" type="ORF">DESAM_20805</name>
</gene>
<evidence type="ECO:0000256" key="5">
    <source>
        <dbReference type="ARBA" id="ARBA00050313"/>
    </source>
</evidence>
<organism evidence="8 9">
    <name type="scientific">Maridesulfovibrio hydrothermalis AM13 = DSM 14728</name>
    <dbReference type="NCBI Taxonomy" id="1121451"/>
    <lineage>
        <taxon>Bacteria</taxon>
        <taxon>Pseudomonadati</taxon>
        <taxon>Thermodesulfobacteriota</taxon>
        <taxon>Desulfovibrionia</taxon>
        <taxon>Desulfovibrionales</taxon>
        <taxon>Desulfovibrionaceae</taxon>
        <taxon>Maridesulfovibrio</taxon>
    </lineage>
</organism>
<dbReference type="Gene3D" id="3.40.50.1580">
    <property type="entry name" value="Nucleoside phosphorylase domain"/>
    <property type="match status" value="1"/>
</dbReference>
<dbReference type="PANTHER" id="PTHR46832">
    <property type="entry name" value="5'-METHYLTHIOADENOSINE/S-ADENOSYLHOMOCYSTEINE NUCLEOSIDASE"/>
    <property type="match status" value="1"/>
</dbReference>
<comment type="catalytic activity">
    <reaction evidence="6">
        <text>S-adenosyl-L-homocysteine + H2O = S-(5-deoxy-D-ribos-5-yl)-L-homocysteine + adenine</text>
        <dbReference type="Rhea" id="RHEA:17805"/>
        <dbReference type="ChEBI" id="CHEBI:15377"/>
        <dbReference type="ChEBI" id="CHEBI:16708"/>
        <dbReference type="ChEBI" id="CHEBI:57856"/>
        <dbReference type="ChEBI" id="CHEBI:58195"/>
        <dbReference type="EC" id="3.2.2.9"/>
    </reaction>
</comment>
<comment type="function">
    <text evidence="6">Catalyzes the irreversible cleavage of the glycosidic bond in both 5'-methylthioadenosine (MTA) and S-adenosylhomocysteine (SAH/AdoHcy) to adenine and the corresponding thioribose, 5'-methylthioribose and S-ribosylhomocysteine, respectively. Also cleaves 5'-deoxyadenosine, a toxic by-product of radical S-adenosylmethionine (SAM) enzymes, into 5-deoxyribose and adenine.</text>
</comment>
<dbReference type="InterPro" id="IPR010049">
    <property type="entry name" value="MTA_SAH_Nsdase"/>
</dbReference>
<proteinExistence type="inferred from homology"/>
<evidence type="ECO:0000256" key="4">
    <source>
        <dbReference type="ARBA" id="ARBA00023167"/>
    </source>
</evidence>
<feature type="binding site" evidence="6">
    <location>
        <begin position="184"/>
        <end position="185"/>
    </location>
    <ligand>
        <name>substrate</name>
    </ligand>
</feature>
<feature type="binding site" evidence="6">
    <location>
        <position position="163"/>
    </location>
    <ligand>
        <name>substrate</name>
    </ligand>
</feature>
<dbReference type="HOGENOM" id="CLU_031248_2_2_7"/>
<dbReference type="AlphaFoldDB" id="L0RA47"/>
<comment type="similarity">
    <text evidence="6">Belongs to the PNP/UDP phosphorylase family. MtnN subfamily.</text>
</comment>
<dbReference type="KEGG" id="dhy:DESAM_20805"/>
<dbReference type="STRING" id="1121451.DESAM_20805"/>
<dbReference type="eggNOG" id="COG0775">
    <property type="taxonomic scope" value="Bacteria"/>
</dbReference>
<comment type="catalytic activity">
    <reaction evidence="5">
        <text>5'-deoxyadenosine + H2O = 5-deoxy-D-ribose + adenine</text>
        <dbReference type="Rhea" id="RHEA:29859"/>
        <dbReference type="ChEBI" id="CHEBI:15377"/>
        <dbReference type="ChEBI" id="CHEBI:16708"/>
        <dbReference type="ChEBI" id="CHEBI:17319"/>
        <dbReference type="ChEBI" id="CHEBI:149540"/>
        <dbReference type="EC" id="3.2.2.9"/>
    </reaction>
    <physiologicalReaction direction="left-to-right" evidence="5">
        <dbReference type="Rhea" id="RHEA:29860"/>
    </physiologicalReaction>
</comment>
<comment type="pathway">
    <text evidence="1 6">Amino-acid biosynthesis; L-methionine biosynthesis via salvage pathway; S-methyl-5-thio-alpha-D-ribose 1-phosphate from S-methyl-5'-thioadenosine (hydrolase route): step 1/2.</text>
</comment>
<protein>
    <recommendedName>
        <fullName evidence="6">5'-methylthioadenosine/S-adenosylhomocysteine nucleosidase</fullName>
        <shortName evidence="6">MTA/SAH nucleosidase</shortName>
        <shortName evidence="6">MTAN</shortName>
        <ecNumber evidence="6">3.2.2.9</ecNumber>
    </recommendedName>
    <alternativeName>
        <fullName evidence="6">5'-deoxyadenosine nucleosidase</fullName>
        <shortName evidence="6">DOA nucleosidase</shortName>
        <shortName evidence="6">dAdo nucleosidase</shortName>
    </alternativeName>
    <alternativeName>
        <fullName evidence="6">5'-methylthioadenosine nucleosidase</fullName>
        <shortName evidence="6">MTA nucleosidase</shortName>
    </alternativeName>
    <alternativeName>
        <fullName evidence="6">S-adenosylhomocysteine nucleosidase</fullName>
        <shortName evidence="6">AdoHcy nucleosidase</shortName>
        <shortName evidence="6">SAH nucleosidase</shortName>
        <shortName evidence="6">SRH nucleosidase</shortName>
    </alternativeName>
</protein>
<dbReference type="UniPathway" id="UPA00904">
    <property type="reaction ID" value="UER00871"/>
</dbReference>
<dbReference type="GO" id="GO:0008930">
    <property type="term" value="F:methylthioadenosine nucleosidase activity"/>
    <property type="evidence" value="ECO:0007669"/>
    <property type="project" value="UniProtKB-UniRule"/>
</dbReference>
<evidence type="ECO:0000313" key="9">
    <source>
        <dbReference type="Proteomes" id="UP000010808"/>
    </source>
</evidence>
<keyword evidence="9" id="KW-1185">Reference proteome</keyword>
<reference evidence="8 9" key="1">
    <citation type="submission" date="2012-10" db="EMBL/GenBank/DDBJ databases">
        <authorList>
            <person name="Genoscope - CEA"/>
        </authorList>
    </citation>
    <scope>NUCLEOTIDE SEQUENCE [LARGE SCALE GENOMIC DNA]</scope>
    <source>
        <strain evidence="9">AM13 / DSM 14728</strain>
    </source>
</reference>
<accession>L0RA47</accession>
<evidence type="ECO:0000256" key="2">
    <source>
        <dbReference type="ARBA" id="ARBA00022605"/>
    </source>
</evidence>
<feature type="binding site" evidence="6">
    <location>
        <position position="88"/>
    </location>
    <ligand>
        <name>substrate</name>
    </ligand>
</feature>
<dbReference type="GO" id="GO:0019284">
    <property type="term" value="P:L-methionine salvage from S-adenosylmethionine"/>
    <property type="evidence" value="ECO:0007669"/>
    <property type="project" value="TreeGrafter"/>
</dbReference>
<dbReference type="GO" id="GO:0008782">
    <property type="term" value="F:adenosylhomocysteine nucleosidase activity"/>
    <property type="evidence" value="ECO:0007669"/>
    <property type="project" value="UniProtKB-UniRule"/>
</dbReference>
<dbReference type="HAMAP" id="MF_01684">
    <property type="entry name" value="Salvage_MtnN"/>
    <property type="match status" value="1"/>
</dbReference>
<dbReference type="InterPro" id="IPR035994">
    <property type="entry name" value="Nucleoside_phosphorylase_sf"/>
</dbReference>
<evidence type="ECO:0000313" key="8">
    <source>
        <dbReference type="EMBL" id="CCO23092.1"/>
    </source>
</evidence>
<evidence type="ECO:0000259" key="7">
    <source>
        <dbReference type="Pfam" id="PF01048"/>
    </source>
</evidence>
<evidence type="ECO:0000256" key="1">
    <source>
        <dbReference type="ARBA" id="ARBA00004945"/>
    </source>
</evidence>
<evidence type="ECO:0000256" key="6">
    <source>
        <dbReference type="HAMAP-Rule" id="MF_01684"/>
    </source>
</evidence>